<name>A0ABM8EMN4_9BACT</name>
<reference evidence="2 3" key="1">
    <citation type="submission" date="2022-12" db="EMBL/GenBank/DDBJ databases">
        <title>Polyphasic characterization of Geotalea uranireducens NIT-SL11 newly isolated from a complex of sewage sludge and microbially reduced graphene oxide.</title>
        <authorList>
            <person name="Xie L."/>
            <person name="Yoshida N."/>
            <person name="Meng L."/>
        </authorList>
    </citation>
    <scope>NUCLEOTIDE SEQUENCE [LARGE SCALE GENOMIC DNA]</scope>
    <source>
        <strain evidence="2 3">NIT-SL11</strain>
    </source>
</reference>
<sequence>MRSLVFRFAILLGLFVLTACGSSGGSGGGATTYLTASITNGTSSAAFATYSSVGTLSFTVASNTYTGITPSDVNITKQTLRYTPLPFETYSSGTRERYSPLFTTVPVVNPISLLVPGGSTGKIDNYPVFSWVEIDELLPIVAANPSLYSGKLLKYQLDITFEGYETLTNEPVSTSMNSVVWFLAP</sequence>
<proteinExistence type="predicted"/>
<gene>
    <name evidence="2" type="ORF">GURASL_26000</name>
</gene>
<feature type="chain" id="PRO_5046496742" description="Lipoprotein" evidence="1">
    <location>
        <begin position="22"/>
        <end position="185"/>
    </location>
</feature>
<evidence type="ECO:0008006" key="4">
    <source>
        <dbReference type="Google" id="ProtNLM"/>
    </source>
</evidence>
<accession>A0ABM8EMN4</accession>
<dbReference type="RefSeq" id="WP_281999803.1">
    <property type="nucleotide sequence ID" value="NZ_AP027151.1"/>
</dbReference>
<evidence type="ECO:0000256" key="1">
    <source>
        <dbReference type="SAM" id="SignalP"/>
    </source>
</evidence>
<protein>
    <recommendedName>
        <fullName evidence="4">Lipoprotein</fullName>
    </recommendedName>
</protein>
<keyword evidence="3" id="KW-1185">Reference proteome</keyword>
<feature type="signal peptide" evidence="1">
    <location>
        <begin position="1"/>
        <end position="21"/>
    </location>
</feature>
<dbReference type="EMBL" id="AP027151">
    <property type="protein sequence ID" value="BDV43677.1"/>
    <property type="molecule type" value="Genomic_DNA"/>
</dbReference>
<dbReference type="PROSITE" id="PS51257">
    <property type="entry name" value="PROKAR_LIPOPROTEIN"/>
    <property type="match status" value="1"/>
</dbReference>
<keyword evidence="1" id="KW-0732">Signal</keyword>
<dbReference type="Proteomes" id="UP001317705">
    <property type="component" value="Chromosome"/>
</dbReference>
<evidence type="ECO:0000313" key="2">
    <source>
        <dbReference type="EMBL" id="BDV43677.1"/>
    </source>
</evidence>
<evidence type="ECO:0000313" key="3">
    <source>
        <dbReference type="Proteomes" id="UP001317705"/>
    </source>
</evidence>
<organism evidence="2 3">
    <name type="scientific">Geotalea uraniireducens</name>
    <dbReference type="NCBI Taxonomy" id="351604"/>
    <lineage>
        <taxon>Bacteria</taxon>
        <taxon>Pseudomonadati</taxon>
        <taxon>Thermodesulfobacteriota</taxon>
        <taxon>Desulfuromonadia</taxon>
        <taxon>Geobacterales</taxon>
        <taxon>Geobacteraceae</taxon>
        <taxon>Geotalea</taxon>
    </lineage>
</organism>